<dbReference type="InterPro" id="IPR030963">
    <property type="entry name" value="DHQ_synth_fam"/>
</dbReference>
<dbReference type="Proteomes" id="UP000463470">
    <property type="component" value="Unassembled WGS sequence"/>
</dbReference>
<comment type="pathway">
    <text evidence="4 17">Metabolic intermediate biosynthesis; chorismate biosynthesis; chorismate from D-erythrose 4-phosphate and phosphoenolpyruvate: step 2/7.</text>
</comment>
<name>A0A845L0P2_9FIRM</name>
<evidence type="ECO:0000256" key="17">
    <source>
        <dbReference type="HAMAP-Rule" id="MF_00110"/>
    </source>
</evidence>
<sequence length="373" mass="39796">MTRVEVGLGDRAYPIEIGAGLLSQAGERLAGTVRGNKILIVTNAIVNNLWGEKLRQSLKKAGFSVATKEIPDGEDHKRIETVAALYDACVEARLNRTSAVVALGGGIVGDVAGFLAATYMRGIDFVQVPTTLLSQVDSSVGGKVGVNHREGKNLIGAFYQPKRVIIDTDTLSTLPAREVRAGYGEVIKTALLGDPALFAFLETSGADVLRLDAAALRRVVADCCRTKAGVVEQDERESGLRAILNLGHTFGHALETLTGYQTYRHGEAVAVGLIAACRLAEFVLGLPETVTSRVRNLVKAAGLPAHFPAFPAEDWRKALAMDKKNRDDQVTFILPGAIGQCRVLTDVSLGLALQVIEEIQGVCDGSDEPAEVR</sequence>
<dbReference type="OrthoDB" id="9806583at2"/>
<evidence type="ECO:0000256" key="14">
    <source>
        <dbReference type="ARBA" id="ARBA00023141"/>
    </source>
</evidence>
<dbReference type="GO" id="GO:0046872">
    <property type="term" value="F:metal ion binding"/>
    <property type="evidence" value="ECO:0007669"/>
    <property type="project" value="UniProtKB-KW"/>
</dbReference>
<protein>
    <recommendedName>
        <fullName evidence="7 17">3-dehydroquinate synthase</fullName>
        <shortName evidence="17">DHQS</shortName>
        <ecNumber evidence="6 17">4.2.3.4</ecNumber>
    </recommendedName>
</protein>
<evidence type="ECO:0000259" key="19">
    <source>
        <dbReference type="Pfam" id="PF24621"/>
    </source>
</evidence>
<feature type="binding site" evidence="17">
    <location>
        <begin position="130"/>
        <end position="131"/>
    </location>
    <ligand>
        <name>NAD(+)</name>
        <dbReference type="ChEBI" id="CHEBI:57540"/>
    </ligand>
</feature>
<dbReference type="Gene3D" id="1.20.1090.10">
    <property type="entry name" value="Dehydroquinate synthase-like - alpha domain"/>
    <property type="match status" value="1"/>
</dbReference>
<keyword evidence="8 17" id="KW-0963">Cytoplasm</keyword>
<dbReference type="EC" id="4.2.3.4" evidence="6 17"/>
<comment type="caution">
    <text evidence="20">The sequence shown here is derived from an EMBL/GenBank/DDBJ whole genome shotgun (WGS) entry which is preliminary data.</text>
</comment>
<evidence type="ECO:0000256" key="13">
    <source>
        <dbReference type="ARBA" id="ARBA00023027"/>
    </source>
</evidence>
<comment type="cofactor">
    <cofactor evidence="17">
        <name>Co(2+)</name>
        <dbReference type="ChEBI" id="CHEBI:48828"/>
    </cofactor>
    <cofactor evidence="17">
        <name>Zn(2+)</name>
        <dbReference type="ChEBI" id="CHEBI:29105"/>
    </cofactor>
    <text evidence="17">Binds 1 divalent metal cation per subunit. Can use either Co(2+) or Zn(2+).</text>
</comment>
<feature type="binding site" evidence="17">
    <location>
        <position position="152"/>
    </location>
    <ligand>
        <name>NAD(+)</name>
        <dbReference type="ChEBI" id="CHEBI:57540"/>
    </ligand>
</feature>
<dbReference type="EMBL" id="WXEY01000001">
    <property type="protein sequence ID" value="MZP28495.1"/>
    <property type="molecule type" value="Genomic_DNA"/>
</dbReference>
<evidence type="ECO:0000256" key="1">
    <source>
        <dbReference type="ARBA" id="ARBA00001393"/>
    </source>
</evidence>
<dbReference type="InterPro" id="IPR016037">
    <property type="entry name" value="DHQ_synth_AroB"/>
</dbReference>
<evidence type="ECO:0000256" key="6">
    <source>
        <dbReference type="ARBA" id="ARBA00013031"/>
    </source>
</evidence>
<dbReference type="Pfam" id="PF01761">
    <property type="entry name" value="DHQ_synthase"/>
    <property type="match status" value="1"/>
</dbReference>
<dbReference type="Gene3D" id="3.40.50.1970">
    <property type="match status" value="1"/>
</dbReference>
<feature type="binding site" evidence="17">
    <location>
        <position position="248"/>
    </location>
    <ligand>
        <name>Zn(2+)</name>
        <dbReference type="ChEBI" id="CHEBI:29105"/>
    </ligand>
</feature>
<comment type="cofactor">
    <cofactor evidence="2 17">
        <name>NAD(+)</name>
        <dbReference type="ChEBI" id="CHEBI:57540"/>
    </cofactor>
</comment>
<keyword evidence="21" id="KW-1185">Reference proteome</keyword>
<dbReference type="PANTHER" id="PTHR43622">
    <property type="entry name" value="3-DEHYDROQUINATE SYNTHASE"/>
    <property type="match status" value="1"/>
</dbReference>
<evidence type="ECO:0000256" key="10">
    <source>
        <dbReference type="ARBA" id="ARBA00022723"/>
    </source>
</evidence>
<evidence type="ECO:0000256" key="4">
    <source>
        <dbReference type="ARBA" id="ARBA00004661"/>
    </source>
</evidence>
<evidence type="ECO:0000256" key="5">
    <source>
        <dbReference type="ARBA" id="ARBA00005412"/>
    </source>
</evidence>
<accession>A0A845L0P2</accession>
<dbReference type="InterPro" id="IPR056179">
    <property type="entry name" value="DHQS_C"/>
</dbReference>
<dbReference type="GO" id="GO:0003856">
    <property type="term" value="F:3-dehydroquinate synthase activity"/>
    <property type="evidence" value="ECO:0007669"/>
    <property type="project" value="UniProtKB-UniRule"/>
</dbReference>
<evidence type="ECO:0000256" key="12">
    <source>
        <dbReference type="ARBA" id="ARBA00022833"/>
    </source>
</evidence>
<comment type="catalytic activity">
    <reaction evidence="1 17">
        <text>7-phospho-2-dehydro-3-deoxy-D-arabino-heptonate = 3-dehydroquinate + phosphate</text>
        <dbReference type="Rhea" id="RHEA:21968"/>
        <dbReference type="ChEBI" id="CHEBI:32364"/>
        <dbReference type="ChEBI" id="CHEBI:43474"/>
        <dbReference type="ChEBI" id="CHEBI:58394"/>
        <dbReference type="EC" id="4.2.3.4"/>
    </reaction>
</comment>
<gene>
    <name evidence="17" type="primary">aroB</name>
    <name evidence="20" type="ORF">GTO91_01990</name>
</gene>
<comment type="subcellular location">
    <subcellularLocation>
        <location evidence="3 17">Cytoplasm</location>
    </subcellularLocation>
</comment>
<keyword evidence="12 17" id="KW-0862">Zinc</keyword>
<dbReference type="CDD" id="cd08195">
    <property type="entry name" value="DHQS"/>
    <property type="match status" value="1"/>
</dbReference>
<feature type="binding site" evidence="17">
    <location>
        <position position="185"/>
    </location>
    <ligand>
        <name>Zn(2+)</name>
        <dbReference type="ChEBI" id="CHEBI:29105"/>
    </ligand>
</feature>
<dbReference type="AlphaFoldDB" id="A0A845L0P2"/>
<dbReference type="InterPro" id="IPR050071">
    <property type="entry name" value="Dehydroquinate_synthase"/>
</dbReference>
<evidence type="ECO:0000256" key="8">
    <source>
        <dbReference type="ARBA" id="ARBA00022490"/>
    </source>
</evidence>
<feature type="binding site" evidence="17">
    <location>
        <position position="265"/>
    </location>
    <ligand>
        <name>Zn(2+)</name>
        <dbReference type="ChEBI" id="CHEBI:29105"/>
    </ligand>
</feature>
<dbReference type="GO" id="GO:0005737">
    <property type="term" value="C:cytoplasm"/>
    <property type="evidence" value="ECO:0007669"/>
    <property type="project" value="UniProtKB-SubCell"/>
</dbReference>
<evidence type="ECO:0000259" key="18">
    <source>
        <dbReference type="Pfam" id="PF01761"/>
    </source>
</evidence>
<dbReference type="GO" id="GO:0009423">
    <property type="term" value="P:chorismate biosynthetic process"/>
    <property type="evidence" value="ECO:0007669"/>
    <property type="project" value="UniProtKB-UniRule"/>
</dbReference>
<dbReference type="UniPathway" id="UPA00053">
    <property type="reaction ID" value="UER00085"/>
</dbReference>
<evidence type="ECO:0000256" key="3">
    <source>
        <dbReference type="ARBA" id="ARBA00004496"/>
    </source>
</evidence>
<keyword evidence="9 17" id="KW-0028">Amino-acid biosynthesis</keyword>
<organism evidence="20 21">
    <name type="scientific">Heliomicrobium undosum</name>
    <dbReference type="NCBI Taxonomy" id="121734"/>
    <lineage>
        <taxon>Bacteria</taxon>
        <taxon>Bacillati</taxon>
        <taxon>Bacillota</taxon>
        <taxon>Clostridia</taxon>
        <taxon>Eubacteriales</taxon>
        <taxon>Heliobacteriaceae</taxon>
        <taxon>Heliomicrobium</taxon>
    </lineage>
</organism>
<comment type="similarity">
    <text evidence="5 17">Belongs to the sugar phosphate cyclases superfamily. Dehydroquinate synthase family.</text>
</comment>
<dbReference type="SUPFAM" id="SSF56796">
    <property type="entry name" value="Dehydroquinate synthase-like"/>
    <property type="match status" value="1"/>
</dbReference>
<evidence type="ECO:0000256" key="7">
    <source>
        <dbReference type="ARBA" id="ARBA00017684"/>
    </source>
</evidence>
<dbReference type="Pfam" id="PF24621">
    <property type="entry name" value="DHQS_C"/>
    <property type="match status" value="1"/>
</dbReference>
<proteinExistence type="inferred from homology"/>
<evidence type="ECO:0000313" key="20">
    <source>
        <dbReference type="EMBL" id="MZP28495.1"/>
    </source>
</evidence>
<keyword evidence="14 17" id="KW-0057">Aromatic amino acid biosynthesis</keyword>
<keyword evidence="16 17" id="KW-0170">Cobalt</keyword>
<dbReference type="PANTHER" id="PTHR43622:SF7">
    <property type="entry name" value="3-DEHYDROQUINATE SYNTHASE, CHLOROPLASTIC"/>
    <property type="match status" value="1"/>
</dbReference>
<dbReference type="GO" id="GO:0009073">
    <property type="term" value="P:aromatic amino acid family biosynthetic process"/>
    <property type="evidence" value="ECO:0007669"/>
    <property type="project" value="UniProtKB-KW"/>
</dbReference>
<dbReference type="HAMAP" id="MF_00110">
    <property type="entry name" value="DHQ_synthase"/>
    <property type="match status" value="1"/>
</dbReference>
<keyword evidence="11 17" id="KW-0547">Nucleotide-binding</keyword>
<feature type="binding site" evidence="17">
    <location>
        <position position="143"/>
    </location>
    <ligand>
        <name>NAD(+)</name>
        <dbReference type="ChEBI" id="CHEBI:57540"/>
    </ligand>
</feature>
<reference evidence="20 21" key="1">
    <citation type="submission" date="2020-01" db="EMBL/GenBank/DDBJ databases">
        <title>Whole-genome sequence of Heliobacterium undosum DSM 13378.</title>
        <authorList>
            <person name="Kyndt J.A."/>
            <person name="Meyer T.E."/>
        </authorList>
    </citation>
    <scope>NUCLEOTIDE SEQUENCE [LARGE SCALE GENOMIC DNA]</scope>
    <source>
        <strain evidence="20 21">DSM 13378</strain>
    </source>
</reference>
<feature type="domain" description="3-dehydroquinate synthase N-terminal" evidence="18">
    <location>
        <begin position="69"/>
        <end position="180"/>
    </location>
</feature>
<feature type="domain" description="3-dehydroquinate synthase C-terminal" evidence="19">
    <location>
        <begin position="182"/>
        <end position="325"/>
    </location>
</feature>
<feature type="binding site" evidence="17">
    <location>
        <begin position="72"/>
        <end position="77"/>
    </location>
    <ligand>
        <name>NAD(+)</name>
        <dbReference type="ChEBI" id="CHEBI:57540"/>
    </ligand>
</feature>
<dbReference type="GO" id="GO:0008652">
    <property type="term" value="P:amino acid biosynthetic process"/>
    <property type="evidence" value="ECO:0007669"/>
    <property type="project" value="UniProtKB-KW"/>
</dbReference>
<keyword evidence="13 17" id="KW-0520">NAD</keyword>
<comment type="caution">
    <text evidence="17">Lacks conserved residue(s) required for the propagation of feature annotation.</text>
</comment>
<evidence type="ECO:0000256" key="11">
    <source>
        <dbReference type="ARBA" id="ARBA00022741"/>
    </source>
</evidence>
<dbReference type="NCBIfam" id="TIGR01357">
    <property type="entry name" value="aroB"/>
    <property type="match status" value="1"/>
</dbReference>
<evidence type="ECO:0000256" key="15">
    <source>
        <dbReference type="ARBA" id="ARBA00023239"/>
    </source>
</evidence>
<keyword evidence="15 17" id="KW-0456">Lyase</keyword>
<evidence type="ECO:0000256" key="16">
    <source>
        <dbReference type="ARBA" id="ARBA00023285"/>
    </source>
</evidence>
<keyword evidence="10 17" id="KW-0479">Metal-binding</keyword>
<evidence type="ECO:0000256" key="2">
    <source>
        <dbReference type="ARBA" id="ARBA00001911"/>
    </source>
</evidence>
<dbReference type="FunFam" id="3.40.50.1970:FF:000001">
    <property type="entry name" value="3-dehydroquinate synthase"/>
    <property type="match status" value="1"/>
</dbReference>
<dbReference type="PIRSF" id="PIRSF001455">
    <property type="entry name" value="DHQ_synth"/>
    <property type="match status" value="1"/>
</dbReference>
<feature type="binding site" evidence="17">
    <location>
        <begin position="170"/>
        <end position="173"/>
    </location>
    <ligand>
        <name>NAD(+)</name>
        <dbReference type="ChEBI" id="CHEBI:57540"/>
    </ligand>
</feature>
<evidence type="ECO:0000256" key="9">
    <source>
        <dbReference type="ARBA" id="ARBA00022605"/>
    </source>
</evidence>
<evidence type="ECO:0000313" key="21">
    <source>
        <dbReference type="Proteomes" id="UP000463470"/>
    </source>
</evidence>
<dbReference type="GO" id="GO:0000166">
    <property type="term" value="F:nucleotide binding"/>
    <property type="evidence" value="ECO:0007669"/>
    <property type="project" value="UniProtKB-KW"/>
</dbReference>
<comment type="function">
    <text evidence="17">Catalyzes the conversion of 3-deoxy-D-arabino-heptulosonate 7-phosphate (DAHP) to dehydroquinate (DHQ).</text>
</comment>
<dbReference type="InterPro" id="IPR030960">
    <property type="entry name" value="DHQS/DOIS_N"/>
</dbReference>